<accession>A0ACC4DCK5</accession>
<evidence type="ECO:0000313" key="2">
    <source>
        <dbReference type="Proteomes" id="UP001638806"/>
    </source>
</evidence>
<reference evidence="1" key="1">
    <citation type="submission" date="2024-12" db="EMBL/GenBank/DDBJ databases">
        <title>Comparative genomics and development of molecular markers within Purpureocillium lilacinum and among Purpureocillium species.</title>
        <authorList>
            <person name="Yeh Z.-Y."/>
            <person name="Ni N.-T."/>
            <person name="Lo P.-H."/>
            <person name="Mushyakhwo K."/>
            <person name="Lin C.-F."/>
            <person name="Nai Y.-S."/>
        </authorList>
    </citation>
    <scope>NUCLEOTIDE SEQUENCE</scope>
    <source>
        <strain evidence="1">NCHU-NPUST-175</strain>
    </source>
</reference>
<comment type="caution">
    <text evidence="1">The sequence shown here is derived from an EMBL/GenBank/DDBJ whole genome shotgun (WGS) entry which is preliminary data.</text>
</comment>
<keyword evidence="2" id="KW-1185">Reference proteome</keyword>
<dbReference type="Proteomes" id="UP001638806">
    <property type="component" value="Unassembled WGS sequence"/>
</dbReference>
<proteinExistence type="predicted"/>
<protein>
    <submittedName>
        <fullName evidence="1">Uncharacterized protein</fullName>
    </submittedName>
</protein>
<name>A0ACC4DCK5_PURLI</name>
<evidence type="ECO:0000313" key="1">
    <source>
        <dbReference type="EMBL" id="KAL3953863.1"/>
    </source>
</evidence>
<dbReference type="EMBL" id="JBGNUJ010000011">
    <property type="protein sequence ID" value="KAL3953863.1"/>
    <property type="molecule type" value="Genomic_DNA"/>
</dbReference>
<sequence length="73" mass="7793">MNRSLSILLLALAATVSAQTKPKLNVHGTCSTQTNQCVLSQNGRQWTKPCKPSCSQTGSQCIDNGYGTTAYCL</sequence>
<gene>
    <name evidence="1" type="ORF">ACCO45_011819</name>
</gene>
<organism evidence="1 2">
    <name type="scientific">Purpureocillium lilacinum</name>
    <name type="common">Paecilomyces lilacinus</name>
    <dbReference type="NCBI Taxonomy" id="33203"/>
    <lineage>
        <taxon>Eukaryota</taxon>
        <taxon>Fungi</taxon>
        <taxon>Dikarya</taxon>
        <taxon>Ascomycota</taxon>
        <taxon>Pezizomycotina</taxon>
        <taxon>Sordariomycetes</taxon>
        <taxon>Hypocreomycetidae</taxon>
        <taxon>Hypocreales</taxon>
        <taxon>Ophiocordycipitaceae</taxon>
        <taxon>Purpureocillium</taxon>
    </lineage>
</organism>